<comment type="caution">
    <text evidence="2">The sequence shown here is derived from an EMBL/GenBank/DDBJ whole genome shotgun (WGS) entry which is preliminary data.</text>
</comment>
<keyword evidence="3" id="KW-1185">Reference proteome</keyword>
<dbReference type="AlphaFoldDB" id="A0AAD6UUD3"/>
<reference evidence="2" key="1">
    <citation type="submission" date="2023-03" db="EMBL/GenBank/DDBJ databases">
        <title>Massive genome expansion in bonnet fungi (Mycena s.s.) driven by repeated elements and novel gene families across ecological guilds.</title>
        <authorList>
            <consortium name="Lawrence Berkeley National Laboratory"/>
            <person name="Harder C.B."/>
            <person name="Miyauchi S."/>
            <person name="Viragh M."/>
            <person name="Kuo A."/>
            <person name="Thoen E."/>
            <person name="Andreopoulos B."/>
            <person name="Lu D."/>
            <person name="Skrede I."/>
            <person name="Drula E."/>
            <person name="Henrissat B."/>
            <person name="Morin E."/>
            <person name="Kohler A."/>
            <person name="Barry K."/>
            <person name="LaButti K."/>
            <person name="Morin E."/>
            <person name="Salamov A."/>
            <person name="Lipzen A."/>
            <person name="Mereny Z."/>
            <person name="Hegedus B."/>
            <person name="Baldrian P."/>
            <person name="Stursova M."/>
            <person name="Weitz H."/>
            <person name="Taylor A."/>
            <person name="Grigoriev I.V."/>
            <person name="Nagy L.G."/>
            <person name="Martin F."/>
            <person name="Kauserud H."/>
        </authorList>
    </citation>
    <scope>NUCLEOTIDE SEQUENCE</scope>
    <source>
        <strain evidence="2">9144</strain>
    </source>
</reference>
<proteinExistence type="predicted"/>
<dbReference type="PANTHER" id="PTHR35043:SF7">
    <property type="entry name" value="TRANSCRIPTION FACTOR DOMAIN-CONTAINING PROTEIN"/>
    <property type="match status" value="1"/>
</dbReference>
<sequence length="147" mass="16498">MLTTLLLVHWHLLSHTAGACHGFLLDPRAPIDACDCNTQNCRSTFGIVRGCLATILACTWVSAHPNVPPPDPNPPDSFWPKLKWRIIVAARSLWRRLKLMLVAVIAPELMVCWVLYQFGLDDNGTEFDISWTHGHLDLSQDQMAILS</sequence>
<name>A0AAD6UUD3_9AGAR</name>
<evidence type="ECO:0000313" key="3">
    <source>
        <dbReference type="Proteomes" id="UP001219525"/>
    </source>
</evidence>
<feature type="signal peptide" evidence="1">
    <location>
        <begin position="1"/>
        <end position="19"/>
    </location>
</feature>
<evidence type="ECO:0008006" key="4">
    <source>
        <dbReference type="Google" id="ProtNLM"/>
    </source>
</evidence>
<keyword evidence="1" id="KW-0732">Signal</keyword>
<evidence type="ECO:0000256" key="1">
    <source>
        <dbReference type="SAM" id="SignalP"/>
    </source>
</evidence>
<evidence type="ECO:0000313" key="2">
    <source>
        <dbReference type="EMBL" id="KAJ7192553.1"/>
    </source>
</evidence>
<dbReference type="EMBL" id="JARJCW010000118">
    <property type="protein sequence ID" value="KAJ7192553.1"/>
    <property type="molecule type" value="Genomic_DNA"/>
</dbReference>
<organism evidence="2 3">
    <name type="scientific">Mycena pura</name>
    <dbReference type="NCBI Taxonomy" id="153505"/>
    <lineage>
        <taxon>Eukaryota</taxon>
        <taxon>Fungi</taxon>
        <taxon>Dikarya</taxon>
        <taxon>Basidiomycota</taxon>
        <taxon>Agaricomycotina</taxon>
        <taxon>Agaricomycetes</taxon>
        <taxon>Agaricomycetidae</taxon>
        <taxon>Agaricales</taxon>
        <taxon>Marasmiineae</taxon>
        <taxon>Mycenaceae</taxon>
        <taxon>Mycena</taxon>
    </lineage>
</organism>
<protein>
    <recommendedName>
        <fullName evidence="4">Post-GPI attachment to proteins factor 3</fullName>
    </recommendedName>
</protein>
<gene>
    <name evidence="2" type="ORF">GGX14DRAFT_577991</name>
</gene>
<accession>A0AAD6UUD3</accession>
<dbReference type="Proteomes" id="UP001219525">
    <property type="component" value="Unassembled WGS sequence"/>
</dbReference>
<feature type="chain" id="PRO_5041905276" description="Post-GPI attachment to proteins factor 3" evidence="1">
    <location>
        <begin position="20"/>
        <end position="147"/>
    </location>
</feature>
<dbReference type="PANTHER" id="PTHR35043">
    <property type="entry name" value="TRANSCRIPTION FACTOR DOMAIN-CONTAINING PROTEIN"/>
    <property type="match status" value="1"/>
</dbReference>